<organism evidence="1 2">
    <name type="scientific">Actinacidiphila acidipaludis</name>
    <dbReference type="NCBI Taxonomy" id="2873382"/>
    <lineage>
        <taxon>Bacteria</taxon>
        <taxon>Bacillati</taxon>
        <taxon>Actinomycetota</taxon>
        <taxon>Actinomycetes</taxon>
        <taxon>Kitasatosporales</taxon>
        <taxon>Streptomycetaceae</taxon>
        <taxon>Actinacidiphila</taxon>
    </lineage>
</organism>
<sequence>MTRSSRTPRQLVVGDDTFLWSVRHEHHGDPGSYEDCSEVLTIRRPGAMGRLRVVFGSCPGHVVPDGHTPSGTVGTGDGVSLNLHEPGTVRALVDEITSRGGLINGDAVTEVDGWSLFATVAAHRPVGG</sequence>
<dbReference type="EMBL" id="JAINZZ010000004">
    <property type="protein sequence ID" value="MBY8877029.1"/>
    <property type="molecule type" value="Genomic_DNA"/>
</dbReference>
<reference evidence="1 2" key="1">
    <citation type="submission" date="2021-08" db="EMBL/GenBank/DDBJ databases">
        <title>WGS of actinomycetes from Thailand.</title>
        <authorList>
            <person name="Thawai C."/>
        </authorList>
    </citation>
    <scope>NUCLEOTIDE SEQUENCE [LARGE SCALE GENOMIC DNA]</scope>
    <source>
        <strain evidence="1 2">PLK6-54</strain>
    </source>
</reference>
<comment type="caution">
    <text evidence="1">The sequence shown here is derived from an EMBL/GenBank/DDBJ whole genome shotgun (WGS) entry which is preliminary data.</text>
</comment>
<evidence type="ECO:0000313" key="1">
    <source>
        <dbReference type="EMBL" id="MBY8877029.1"/>
    </source>
</evidence>
<keyword evidence="2" id="KW-1185">Reference proteome</keyword>
<accession>A0ABS7Q1K9</accession>
<dbReference type="Proteomes" id="UP000778578">
    <property type="component" value="Unassembled WGS sequence"/>
</dbReference>
<proteinExistence type="predicted"/>
<dbReference type="RefSeq" id="WP_222961074.1">
    <property type="nucleotide sequence ID" value="NZ_JAINZZ010000004.1"/>
</dbReference>
<protein>
    <submittedName>
        <fullName evidence="1">Uncharacterized protein</fullName>
    </submittedName>
</protein>
<evidence type="ECO:0000313" key="2">
    <source>
        <dbReference type="Proteomes" id="UP000778578"/>
    </source>
</evidence>
<name>A0ABS7Q1K9_9ACTN</name>
<gene>
    <name evidence="1" type="ORF">K7862_05155</name>
</gene>